<gene>
    <name evidence="1" type="ORF">ABIA69_000565</name>
</gene>
<proteinExistence type="predicted"/>
<name>A0ABV2PEP0_9BACI</name>
<dbReference type="Proteomes" id="UP001549363">
    <property type="component" value="Unassembled WGS sequence"/>
</dbReference>
<protein>
    <recommendedName>
        <fullName evidence="3">Transposase DDE domain-containing protein</fullName>
    </recommendedName>
</protein>
<evidence type="ECO:0008006" key="3">
    <source>
        <dbReference type="Google" id="ProtNLM"/>
    </source>
</evidence>
<sequence length="105" mass="12732">MSYKFYKEKTSISWRHTDRLRDKVKLPTLQTTQSIKKATIQRNNHQITHIYARRKETIDRVFAMRKKNHDIRWTTLRWIKIVHAGAVYFCCHVFDEVANGNVQKW</sequence>
<comment type="caution">
    <text evidence="1">The sequence shown here is derived from an EMBL/GenBank/DDBJ whole genome shotgun (WGS) entry which is preliminary data.</text>
</comment>
<reference evidence="1 2" key="1">
    <citation type="submission" date="2024-06" db="EMBL/GenBank/DDBJ databases">
        <title>Sorghum-associated microbial communities from plants grown in Nebraska, USA.</title>
        <authorList>
            <person name="Schachtman D."/>
        </authorList>
    </citation>
    <scope>NUCLEOTIDE SEQUENCE [LARGE SCALE GENOMIC DNA]</scope>
    <source>
        <strain evidence="1 2">736</strain>
    </source>
</reference>
<evidence type="ECO:0000313" key="1">
    <source>
        <dbReference type="EMBL" id="MET4559422.1"/>
    </source>
</evidence>
<organism evidence="1 2">
    <name type="scientific">Lysinibacillus parviboronicapiens</name>
    <dbReference type="NCBI Taxonomy" id="436516"/>
    <lineage>
        <taxon>Bacteria</taxon>
        <taxon>Bacillati</taxon>
        <taxon>Bacillota</taxon>
        <taxon>Bacilli</taxon>
        <taxon>Bacillales</taxon>
        <taxon>Bacillaceae</taxon>
        <taxon>Lysinibacillus</taxon>
    </lineage>
</organism>
<evidence type="ECO:0000313" key="2">
    <source>
        <dbReference type="Proteomes" id="UP001549363"/>
    </source>
</evidence>
<dbReference type="EMBL" id="JBEPSB010000001">
    <property type="protein sequence ID" value="MET4559422.1"/>
    <property type="molecule type" value="Genomic_DNA"/>
</dbReference>
<keyword evidence="2" id="KW-1185">Reference proteome</keyword>
<accession>A0ABV2PEP0</accession>